<organism evidence="14 15">
    <name type="scientific">Echinococcus multilocularis</name>
    <name type="common">Fox tapeworm</name>
    <dbReference type="NCBI Taxonomy" id="6211"/>
    <lineage>
        <taxon>Eukaryota</taxon>
        <taxon>Metazoa</taxon>
        <taxon>Spiralia</taxon>
        <taxon>Lophotrochozoa</taxon>
        <taxon>Platyhelminthes</taxon>
        <taxon>Cestoda</taxon>
        <taxon>Eucestoda</taxon>
        <taxon>Cyclophyllidea</taxon>
        <taxon>Taeniidae</taxon>
        <taxon>Echinococcus</taxon>
    </lineage>
</organism>
<reference evidence="14" key="2">
    <citation type="submission" date="2015-11" db="EMBL/GenBank/DDBJ databases">
        <authorList>
            <person name="Zhang Y."/>
            <person name="Guo Z."/>
        </authorList>
    </citation>
    <scope>NUCLEOTIDE SEQUENCE</scope>
</reference>
<reference evidence="14" key="1">
    <citation type="journal article" date="2013" name="Nature">
        <title>The genomes of four tapeworm species reveal adaptations to parasitism.</title>
        <authorList>
            <person name="Tsai I.J."/>
            <person name="Zarowiecki M."/>
            <person name="Holroyd N."/>
            <person name="Garciarrubio A."/>
            <person name="Sanchez-Flores A."/>
            <person name="Brooks K.L."/>
            <person name="Tracey A."/>
            <person name="Bobes R.J."/>
            <person name="Fragoso G."/>
            <person name="Sciutto E."/>
            <person name="Aslett M."/>
            <person name="Beasley H."/>
            <person name="Bennett H.M."/>
            <person name="Cai J."/>
            <person name="Camicia F."/>
            <person name="Clark R."/>
            <person name="Cucher M."/>
            <person name="De Silva N."/>
            <person name="Day T.A."/>
            <person name="Deplazes P."/>
            <person name="Estrada K."/>
            <person name="Fernandez C."/>
            <person name="Holland P.W."/>
            <person name="Hou J."/>
            <person name="Hu S."/>
            <person name="Huckvale T."/>
            <person name="Hung S.S."/>
            <person name="Kamenetzky L."/>
            <person name="Keane J.A."/>
            <person name="Kiss F."/>
            <person name="Koziol U."/>
            <person name="Lambert O."/>
            <person name="Liu K."/>
            <person name="Luo X."/>
            <person name="Luo Y."/>
            <person name="Macchiaroli N."/>
            <person name="Nichol S."/>
            <person name="Paps J."/>
            <person name="Parkinson J."/>
            <person name="Pouchkina-Stantcheva N."/>
            <person name="Riddiford N."/>
            <person name="Rosenzvit M."/>
            <person name="Salinas G."/>
            <person name="Wasmuth J.D."/>
            <person name="Zamanian M."/>
            <person name="Zheng Y."/>
            <person name="Cai X."/>
            <person name="Soberon X."/>
            <person name="Olson P.D."/>
            <person name="Laclette J.P."/>
            <person name="Brehm K."/>
            <person name="Berriman M."/>
            <person name="Garciarrubio A."/>
            <person name="Bobes R.J."/>
            <person name="Fragoso G."/>
            <person name="Sanchez-Flores A."/>
            <person name="Estrada K."/>
            <person name="Cevallos M.A."/>
            <person name="Morett E."/>
            <person name="Gonzalez V."/>
            <person name="Portillo T."/>
            <person name="Ochoa-Leyva A."/>
            <person name="Jose M.V."/>
            <person name="Sciutto E."/>
            <person name="Landa A."/>
            <person name="Jimenez L."/>
            <person name="Valdes V."/>
            <person name="Carrero J.C."/>
            <person name="Larralde C."/>
            <person name="Morales-Montor J."/>
            <person name="Limon-Lason J."/>
            <person name="Soberon X."/>
            <person name="Laclette J.P."/>
        </authorList>
    </citation>
    <scope>NUCLEOTIDE SEQUENCE [LARGE SCALE GENOMIC DNA]</scope>
</reference>
<evidence type="ECO:0000256" key="6">
    <source>
        <dbReference type="ARBA" id="ARBA00022679"/>
    </source>
</evidence>
<protein>
    <recommendedName>
        <fullName evidence="5">ditrans,polycis-polyprenyl diphosphate synthase [(2E,6E)-farnesyldiphosphate specific]</fullName>
        <ecNumber evidence="5">2.5.1.87</ecNumber>
    </recommendedName>
</protein>
<evidence type="ECO:0000256" key="4">
    <source>
        <dbReference type="ARBA" id="ARBA00005432"/>
    </source>
</evidence>
<dbReference type="UniPathway" id="UPA00378"/>
<sequence>MSLKVVLLRLLHSLTLILYASVAWLCAGIFDIKHVFNRYLNGGLNSTDASFLFVDKPIQSLDHIAFVIYEDDLSIPTLCQLILLSISLQIGDISVAAKSTRSHLEKLKNVNCSEIKCSSSVKGLTVYSKGRSSCVHFMDFSTGHHLVSSAAKCLSSSSLDSVTSNTIDKILYGICPIPSVELTVLFGPPSLVGLLPWHSRETEILKWPSHKSMNSSDFISLLRLYSRITKRWGRISEHSCEFSRLIFIHMYRQRSTRR</sequence>
<evidence type="ECO:0000256" key="13">
    <source>
        <dbReference type="SAM" id="Phobius"/>
    </source>
</evidence>
<dbReference type="EMBL" id="LN902843">
    <property type="protein sequence ID" value="CDS37596.1"/>
    <property type="molecule type" value="Genomic_DNA"/>
</dbReference>
<dbReference type="AlphaFoldDB" id="A0A068Y5Z8"/>
<evidence type="ECO:0000256" key="11">
    <source>
        <dbReference type="ARBA" id="ARBA00023136"/>
    </source>
</evidence>
<evidence type="ECO:0000256" key="2">
    <source>
        <dbReference type="ARBA" id="ARBA00004586"/>
    </source>
</evidence>
<keyword evidence="6" id="KW-0808">Transferase</keyword>
<dbReference type="GO" id="GO:1904423">
    <property type="term" value="C:dehydrodolichyl diphosphate synthase complex"/>
    <property type="evidence" value="ECO:0007669"/>
    <property type="project" value="InterPro"/>
</dbReference>
<dbReference type="GO" id="GO:0045547">
    <property type="term" value="F:ditrans,polycis-polyprenyl diphosphate synthase [(2E,6E)-farnesyl diphosphate specific] activity"/>
    <property type="evidence" value="ECO:0007669"/>
    <property type="project" value="UniProtKB-EC"/>
</dbReference>
<evidence type="ECO:0000256" key="1">
    <source>
        <dbReference type="ARBA" id="ARBA00001946"/>
    </source>
</evidence>
<keyword evidence="11 13" id="KW-0472">Membrane</keyword>
<gene>
    <name evidence="14" type="ORF">EmuJ_000485600</name>
</gene>
<evidence type="ECO:0000313" key="15">
    <source>
        <dbReference type="Proteomes" id="UP000017246"/>
    </source>
</evidence>
<name>A0A068Y5Z8_ECHMU</name>
<comment type="subcellular location">
    <subcellularLocation>
        <location evidence="2">Endoplasmic reticulum membrane</location>
    </subcellularLocation>
</comment>
<evidence type="ECO:0000256" key="5">
    <source>
        <dbReference type="ARBA" id="ARBA00012596"/>
    </source>
</evidence>
<comment type="similarity">
    <text evidence="4">Belongs to the UPP synthase family.</text>
</comment>
<dbReference type="Gene3D" id="3.40.1180.10">
    <property type="entry name" value="Decaprenyl diphosphate synthase-like"/>
    <property type="match status" value="1"/>
</dbReference>
<proteinExistence type="inferred from homology"/>
<dbReference type="SUPFAM" id="SSF64005">
    <property type="entry name" value="Undecaprenyl diphosphate synthase"/>
    <property type="match status" value="1"/>
</dbReference>
<keyword evidence="15" id="KW-1185">Reference proteome</keyword>
<evidence type="ECO:0000256" key="10">
    <source>
        <dbReference type="ARBA" id="ARBA00022989"/>
    </source>
</evidence>
<comment type="cofactor">
    <cofactor evidence="1">
        <name>Mg(2+)</name>
        <dbReference type="ChEBI" id="CHEBI:18420"/>
    </cofactor>
</comment>
<dbReference type="InterPro" id="IPR038887">
    <property type="entry name" value="Nus1/NgBR"/>
</dbReference>
<evidence type="ECO:0000256" key="12">
    <source>
        <dbReference type="ARBA" id="ARBA00047353"/>
    </source>
</evidence>
<dbReference type="GO" id="GO:0005789">
    <property type="term" value="C:endoplasmic reticulum membrane"/>
    <property type="evidence" value="ECO:0007669"/>
    <property type="project" value="UniProtKB-SubCell"/>
</dbReference>
<accession>A0A068Y5Z8</accession>
<keyword evidence="9" id="KW-0460">Magnesium</keyword>
<evidence type="ECO:0000256" key="3">
    <source>
        <dbReference type="ARBA" id="ARBA00004922"/>
    </source>
</evidence>
<evidence type="ECO:0000256" key="9">
    <source>
        <dbReference type="ARBA" id="ARBA00022842"/>
    </source>
</evidence>
<dbReference type="STRING" id="6211.A0A068Y5Z8"/>
<keyword evidence="14" id="KW-0675">Receptor</keyword>
<evidence type="ECO:0000256" key="7">
    <source>
        <dbReference type="ARBA" id="ARBA00022692"/>
    </source>
</evidence>
<feature type="transmembrane region" description="Helical" evidence="13">
    <location>
        <begin position="6"/>
        <end position="30"/>
    </location>
</feature>
<dbReference type="PANTHER" id="PTHR21528:SF0">
    <property type="entry name" value="DEHYDRODOLICHYL DIPHOSPHATE SYNTHASE COMPLEX SUBUNIT NUS1"/>
    <property type="match status" value="1"/>
</dbReference>
<dbReference type="InterPro" id="IPR036424">
    <property type="entry name" value="UPP_synth-like_sf"/>
</dbReference>
<dbReference type="Proteomes" id="UP000017246">
    <property type="component" value="Unassembled WGS sequence"/>
</dbReference>
<keyword evidence="8" id="KW-0256">Endoplasmic reticulum</keyword>
<keyword evidence="10 13" id="KW-1133">Transmembrane helix</keyword>
<dbReference type="OrthoDB" id="19639at2759"/>
<evidence type="ECO:0000313" key="14">
    <source>
        <dbReference type="EMBL" id="CDS37596.1"/>
    </source>
</evidence>
<dbReference type="EC" id="2.5.1.87" evidence="5"/>
<keyword evidence="7 13" id="KW-0812">Transmembrane</keyword>
<comment type="pathway">
    <text evidence="3">Protein modification; protein glycosylation.</text>
</comment>
<evidence type="ECO:0000256" key="8">
    <source>
        <dbReference type="ARBA" id="ARBA00022824"/>
    </source>
</evidence>
<dbReference type="PANTHER" id="PTHR21528">
    <property type="entry name" value="DEHYDRODOLICHYL DIPHOSPHATE SYNTHASE COMPLEX SUBUNIT NUS1"/>
    <property type="match status" value="1"/>
</dbReference>
<comment type="catalytic activity">
    <reaction evidence="12">
        <text>n isopentenyl diphosphate + (2E,6E)-farnesyl diphosphate = a di-trans,poly-cis-polyprenyl diphosphate + n diphosphate</text>
        <dbReference type="Rhea" id="RHEA:53008"/>
        <dbReference type="Rhea" id="RHEA-COMP:19494"/>
        <dbReference type="ChEBI" id="CHEBI:33019"/>
        <dbReference type="ChEBI" id="CHEBI:128769"/>
        <dbReference type="ChEBI" id="CHEBI:136960"/>
        <dbReference type="ChEBI" id="CHEBI:175763"/>
        <dbReference type="EC" id="2.5.1.87"/>
    </reaction>
</comment>